<gene>
    <name evidence="1" type="ORF">MLD38_035442</name>
</gene>
<evidence type="ECO:0000313" key="1">
    <source>
        <dbReference type="EMBL" id="KAI4310464.1"/>
    </source>
</evidence>
<reference evidence="2" key="1">
    <citation type="journal article" date="2023" name="Front. Plant Sci.">
        <title>Chromosomal-level genome assembly of Melastoma candidum provides insights into trichome evolution.</title>
        <authorList>
            <person name="Zhong Y."/>
            <person name="Wu W."/>
            <person name="Sun C."/>
            <person name="Zou P."/>
            <person name="Liu Y."/>
            <person name="Dai S."/>
            <person name="Zhou R."/>
        </authorList>
    </citation>
    <scope>NUCLEOTIDE SEQUENCE [LARGE SCALE GENOMIC DNA]</scope>
</reference>
<evidence type="ECO:0000313" key="2">
    <source>
        <dbReference type="Proteomes" id="UP001057402"/>
    </source>
</evidence>
<dbReference type="Proteomes" id="UP001057402">
    <property type="component" value="Chromosome 11"/>
</dbReference>
<organism evidence="1 2">
    <name type="scientific">Melastoma candidum</name>
    <dbReference type="NCBI Taxonomy" id="119954"/>
    <lineage>
        <taxon>Eukaryota</taxon>
        <taxon>Viridiplantae</taxon>
        <taxon>Streptophyta</taxon>
        <taxon>Embryophyta</taxon>
        <taxon>Tracheophyta</taxon>
        <taxon>Spermatophyta</taxon>
        <taxon>Magnoliopsida</taxon>
        <taxon>eudicotyledons</taxon>
        <taxon>Gunneridae</taxon>
        <taxon>Pentapetalae</taxon>
        <taxon>rosids</taxon>
        <taxon>malvids</taxon>
        <taxon>Myrtales</taxon>
        <taxon>Melastomataceae</taxon>
        <taxon>Melastomatoideae</taxon>
        <taxon>Melastomateae</taxon>
        <taxon>Melastoma</taxon>
    </lineage>
</organism>
<dbReference type="EMBL" id="CM042890">
    <property type="protein sequence ID" value="KAI4310464.1"/>
    <property type="molecule type" value="Genomic_DNA"/>
</dbReference>
<comment type="caution">
    <text evidence="1">The sequence shown here is derived from an EMBL/GenBank/DDBJ whole genome shotgun (WGS) entry which is preliminary data.</text>
</comment>
<name>A0ACB9LGN9_9MYRT</name>
<proteinExistence type="predicted"/>
<accession>A0ACB9LGN9</accession>
<sequence>MGSPERDDCCREEIGRSAGEGGAATVNGSEGRGPLRVVEAGPGVRRRDCAVTAGEEKGSGAKSEDVLAWRAWASSMRTSETPGKELMLREGGPAAVSSGTSEGG</sequence>
<keyword evidence="2" id="KW-1185">Reference proteome</keyword>
<protein>
    <submittedName>
        <fullName evidence="1">Uncharacterized protein</fullName>
    </submittedName>
</protein>